<dbReference type="Gene3D" id="3.10.560.10">
    <property type="entry name" value="Outer membrane lipoprotein wza domain like"/>
    <property type="match status" value="1"/>
</dbReference>
<evidence type="ECO:0000313" key="4">
    <source>
        <dbReference type="Proteomes" id="UP000467305"/>
    </source>
</evidence>
<dbReference type="PANTHER" id="PTHR33619">
    <property type="entry name" value="POLYSACCHARIDE EXPORT PROTEIN GFCE-RELATED"/>
    <property type="match status" value="1"/>
</dbReference>
<evidence type="ECO:0000313" key="3">
    <source>
        <dbReference type="EMBL" id="KAB1153310.1"/>
    </source>
</evidence>
<dbReference type="AlphaFoldDB" id="A0A7J5A6X4"/>
<reference evidence="3 4" key="1">
    <citation type="submission" date="2019-09" db="EMBL/GenBank/DDBJ databases">
        <authorList>
            <person name="Cao W.R."/>
        </authorList>
    </citation>
    <scope>NUCLEOTIDE SEQUENCE [LARGE SCALE GENOMIC DNA]</scope>
    <source>
        <strain evidence="4">a4</strain>
    </source>
</reference>
<dbReference type="InterPro" id="IPR003715">
    <property type="entry name" value="Poly_export_N"/>
</dbReference>
<name>A0A7J5A6X4_9FLAO</name>
<organism evidence="3 4">
    <name type="scientific">Tenacibaculum aiptasiae</name>
    <dbReference type="NCBI Taxonomy" id="426481"/>
    <lineage>
        <taxon>Bacteria</taxon>
        <taxon>Pseudomonadati</taxon>
        <taxon>Bacteroidota</taxon>
        <taxon>Flavobacteriia</taxon>
        <taxon>Flavobacteriales</taxon>
        <taxon>Flavobacteriaceae</taxon>
        <taxon>Tenacibaculum</taxon>
    </lineage>
</organism>
<comment type="caution">
    <text evidence="3">The sequence shown here is derived from an EMBL/GenBank/DDBJ whole genome shotgun (WGS) entry which is preliminary data.</text>
</comment>
<protein>
    <submittedName>
        <fullName evidence="3">Polysaccharide export protein</fullName>
    </submittedName>
</protein>
<proteinExistence type="predicted"/>
<dbReference type="EMBL" id="WAAU01000036">
    <property type="protein sequence ID" value="KAB1153310.1"/>
    <property type="molecule type" value="Genomic_DNA"/>
</dbReference>
<dbReference type="InterPro" id="IPR049712">
    <property type="entry name" value="Poly_export"/>
</dbReference>
<keyword evidence="4" id="KW-1185">Reference proteome</keyword>
<dbReference type="OrthoDB" id="662756at2"/>
<keyword evidence="1" id="KW-0732">Signal</keyword>
<accession>A0A7J5A6X4</accession>
<dbReference type="Pfam" id="PF02563">
    <property type="entry name" value="Poly_export"/>
    <property type="match status" value="1"/>
</dbReference>
<sequence>MKISLVLVALTISSCVSKKEIVYFQNHEANQSLVNNTYKTIFKPNDLVQITISALDIEAVKPFNLPIVNFATTTDNVVGTPQQQSYLIDNNGFIEFPLLGNIKLAGLTRPEAISLLKEKLSPDYVKNPTINIRISNFSVTVLGDVKNPGRFIIPNERISVLEAVGLAGDLNISGIRNIEVKRENNNKIITYNLDLRSNKIFTSPAYFLQQNDVVYVKPNKATSQSASYNQNTGLFISIGSVIISLISILTR</sequence>
<gene>
    <name evidence="3" type="ORF">F7018_17410</name>
</gene>
<dbReference type="Proteomes" id="UP000467305">
    <property type="component" value="Unassembled WGS sequence"/>
</dbReference>
<feature type="domain" description="Polysaccharide export protein N-terminal" evidence="2">
    <location>
        <begin position="36"/>
        <end position="134"/>
    </location>
</feature>
<dbReference type="GO" id="GO:0015159">
    <property type="term" value="F:polysaccharide transmembrane transporter activity"/>
    <property type="evidence" value="ECO:0007669"/>
    <property type="project" value="InterPro"/>
</dbReference>
<evidence type="ECO:0000259" key="2">
    <source>
        <dbReference type="Pfam" id="PF02563"/>
    </source>
</evidence>
<evidence type="ECO:0000256" key="1">
    <source>
        <dbReference type="ARBA" id="ARBA00022729"/>
    </source>
</evidence>
<dbReference type="PANTHER" id="PTHR33619:SF3">
    <property type="entry name" value="POLYSACCHARIDE EXPORT PROTEIN GFCE-RELATED"/>
    <property type="match status" value="1"/>
</dbReference>
<dbReference type="PROSITE" id="PS51257">
    <property type="entry name" value="PROKAR_LIPOPROTEIN"/>
    <property type="match status" value="1"/>
</dbReference>